<feature type="chain" id="PRO_5032798535" description="Toxin co-regulated pilus biosynthesis protein Q C-terminal domain-containing protein" evidence="1">
    <location>
        <begin position="30"/>
        <end position="160"/>
    </location>
</feature>
<feature type="signal peptide" evidence="1">
    <location>
        <begin position="1"/>
        <end position="29"/>
    </location>
</feature>
<evidence type="ECO:0008006" key="4">
    <source>
        <dbReference type="Google" id="ProtNLM"/>
    </source>
</evidence>
<accession>A0A858RF55</accession>
<dbReference type="RefSeq" id="WP_169453686.1">
    <property type="nucleotide sequence ID" value="NZ_CP051774.1"/>
</dbReference>
<proteinExistence type="predicted"/>
<protein>
    <recommendedName>
        <fullName evidence="4">Toxin co-regulated pilus biosynthesis protein Q C-terminal domain-containing protein</fullName>
    </recommendedName>
</protein>
<reference evidence="2 3" key="1">
    <citation type="submission" date="2020-04" db="EMBL/GenBank/DDBJ databases">
        <title>Luteolibacter sp. G-1-1-1 isolated from soil.</title>
        <authorList>
            <person name="Dahal R.H."/>
        </authorList>
    </citation>
    <scope>NUCLEOTIDE SEQUENCE [LARGE SCALE GENOMIC DNA]</scope>
    <source>
        <strain evidence="2 3">G-1-1-1</strain>
    </source>
</reference>
<sequence length="160" mass="17646">MKLLSFPIPARSIATAAALAFLPTPSASALSLNRESPEIHFPANYDIKRKESISSVIASEKFRYLGGLTSFWEPEWSTTLVYEGDVKSLNEFLAGLWRVEGLHVRVTFSSDLSAETGSALKAGSWWLVYSHTMPDTVTVRLNLAAETFKGDTLELLLPKP</sequence>
<keyword evidence="1" id="KW-0732">Signal</keyword>
<dbReference type="AlphaFoldDB" id="A0A858RF55"/>
<dbReference type="KEGG" id="luo:HHL09_06120"/>
<name>A0A858RF55_9BACT</name>
<gene>
    <name evidence="2" type="ORF">HHL09_06120</name>
</gene>
<evidence type="ECO:0000256" key="1">
    <source>
        <dbReference type="SAM" id="SignalP"/>
    </source>
</evidence>
<organism evidence="2 3">
    <name type="scientific">Luteolibacter luteus</name>
    <dbReference type="NCBI Taxonomy" id="2728835"/>
    <lineage>
        <taxon>Bacteria</taxon>
        <taxon>Pseudomonadati</taxon>
        <taxon>Verrucomicrobiota</taxon>
        <taxon>Verrucomicrobiia</taxon>
        <taxon>Verrucomicrobiales</taxon>
        <taxon>Verrucomicrobiaceae</taxon>
        <taxon>Luteolibacter</taxon>
    </lineage>
</organism>
<dbReference type="Proteomes" id="UP000501812">
    <property type="component" value="Chromosome"/>
</dbReference>
<keyword evidence="3" id="KW-1185">Reference proteome</keyword>
<evidence type="ECO:0000313" key="3">
    <source>
        <dbReference type="Proteomes" id="UP000501812"/>
    </source>
</evidence>
<evidence type="ECO:0000313" key="2">
    <source>
        <dbReference type="EMBL" id="QJE95372.1"/>
    </source>
</evidence>
<dbReference type="EMBL" id="CP051774">
    <property type="protein sequence ID" value="QJE95372.1"/>
    <property type="molecule type" value="Genomic_DNA"/>
</dbReference>